<comment type="caution">
    <text evidence="8">The sequence shown here is derived from an EMBL/GenBank/DDBJ whole genome shotgun (WGS) entry which is preliminary data.</text>
</comment>
<dbReference type="Gene3D" id="3.40.50.200">
    <property type="entry name" value="Peptidase S8/S53 domain"/>
    <property type="match status" value="1"/>
</dbReference>
<dbReference type="InterPro" id="IPR045051">
    <property type="entry name" value="SBT"/>
</dbReference>
<evidence type="ECO:0000259" key="7">
    <source>
        <dbReference type="Pfam" id="PF00082"/>
    </source>
</evidence>
<dbReference type="InterPro" id="IPR000209">
    <property type="entry name" value="Peptidase_S8/S53_dom"/>
</dbReference>
<keyword evidence="3" id="KW-0732">Signal</keyword>
<keyword evidence="4" id="KW-0378">Hydrolase</keyword>
<keyword evidence="9" id="KW-1185">Reference proteome</keyword>
<organism evidence="8 9">
    <name type="scientific">Nelumbo nucifera</name>
    <name type="common">Sacred lotus</name>
    <dbReference type="NCBI Taxonomy" id="4432"/>
    <lineage>
        <taxon>Eukaryota</taxon>
        <taxon>Viridiplantae</taxon>
        <taxon>Streptophyta</taxon>
        <taxon>Embryophyta</taxon>
        <taxon>Tracheophyta</taxon>
        <taxon>Spermatophyta</taxon>
        <taxon>Magnoliopsida</taxon>
        <taxon>Proteales</taxon>
        <taxon>Nelumbonaceae</taxon>
        <taxon>Nelumbo</taxon>
    </lineage>
</organism>
<dbReference type="GO" id="GO:0006508">
    <property type="term" value="P:proteolysis"/>
    <property type="evidence" value="ECO:0007669"/>
    <property type="project" value="UniProtKB-KW"/>
</dbReference>
<dbReference type="PROSITE" id="PS51892">
    <property type="entry name" value="SUBTILASE"/>
    <property type="match status" value="1"/>
</dbReference>
<dbReference type="PROSITE" id="PS00138">
    <property type="entry name" value="SUBTILASE_SER"/>
    <property type="match status" value="1"/>
</dbReference>
<feature type="domain" description="Peptidase S8/S53" evidence="7">
    <location>
        <begin position="2"/>
        <end position="44"/>
    </location>
</feature>
<dbReference type="AlphaFoldDB" id="A0A823A066"/>
<evidence type="ECO:0000256" key="4">
    <source>
        <dbReference type="ARBA" id="ARBA00022801"/>
    </source>
</evidence>
<evidence type="ECO:0000256" key="6">
    <source>
        <dbReference type="PROSITE-ProRule" id="PRU01240"/>
    </source>
</evidence>
<evidence type="ECO:0000313" key="8">
    <source>
        <dbReference type="EMBL" id="DAD48729.1"/>
    </source>
</evidence>
<evidence type="ECO:0000256" key="3">
    <source>
        <dbReference type="ARBA" id="ARBA00022729"/>
    </source>
</evidence>
<evidence type="ECO:0000256" key="1">
    <source>
        <dbReference type="ARBA" id="ARBA00011073"/>
    </source>
</evidence>
<evidence type="ECO:0000256" key="2">
    <source>
        <dbReference type="ARBA" id="ARBA00022670"/>
    </source>
</evidence>
<dbReference type="GO" id="GO:0004252">
    <property type="term" value="F:serine-type endopeptidase activity"/>
    <property type="evidence" value="ECO:0007669"/>
    <property type="project" value="InterPro"/>
</dbReference>
<name>A0A823A066_NELNU</name>
<proteinExistence type="inferred from homology"/>
<dbReference type="PANTHER" id="PTHR10795">
    <property type="entry name" value="PROPROTEIN CONVERTASE SUBTILISIN/KEXIN"/>
    <property type="match status" value="1"/>
</dbReference>
<evidence type="ECO:0000256" key="5">
    <source>
        <dbReference type="ARBA" id="ARBA00022825"/>
    </source>
</evidence>
<keyword evidence="2" id="KW-0645">Protease</keyword>
<comment type="caution">
    <text evidence="6">Lacks conserved residue(s) required for the propagation of feature annotation.</text>
</comment>
<accession>A0A823A066</accession>
<dbReference type="Proteomes" id="UP000607653">
    <property type="component" value="Unassembled WGS sequence"/>
</dbReference>
<keyword evidence="5" id="KW-0720">Serine protease</keyword>
<protein>
    <recommendedName>
        <fullName evidence="7">Peptidase S8/S53 domain-containing protein</fullName>
    </recommendedName>
</protein>
<dbReference type="Pfam" id="PF00082">
    <property type="entry name" value="Peptidase_S8"/>
    <property type="match status" value="1"/>
</dbReference>
<sequence>MIYGTSMACPHVAGVAALLKAVHPEWSPMAILSAMMTTADSLDTTLKPITELLDDEQPTSPLATGSG</sequence>
<dbReference type="InterPro" id="IPR036852">
    <property type="entry name" value="Peptidase_S8/S53_dom_sf"/>
</dbReference>
<gene>
    <name evidence="8" type="ORF">HUJ06_018666</name>
</gene>
<dbReference type="SUPFAM" id="SSF52743">
    <property type="entry name" value="Subtilisin-like"/>
    <property type="match status" value="1"/>
</dbReference>
<evidence type="ECO:0000313" key="9">
    <source>
        <dbReference type="Proteomes" id="UP000607653"/>
    </source>
</evidence>
<dbReference type="EMBL" id="DUZY01000008">
    <property type="protein sequence ID" value="DAD48729.1"/>
    <property type="molecule type" value="Genomic_DNA"/>
</dbReference>
<comment type="similarity">
    <text evidence="1 6">Belongs to the peptidase S8 family.</text>
</comment>
<dbReference type="InterPro" id="IPR023828">
    <property type="entry name" value="Peptidase_S8_Ser-AS"/>
</dbReference>
<reference evidence="8 9" key="1">
    <citation type="journal article" date="2020" name="Mol. Biol. Evol.">
        <title>Distinct Expression and Methylation Patterns for Genes with Different Fates following a Single Whole-Genome Duplication in Flowering Plants.</title>
        <authorList>
            <person name="Shi T."/>
            <person name="Rahmani R.S."/>
            <person name="Gugger P.F."/>
            <person name="Wang M."/>
            <person name="Li H."/>
            <person name="Zhang Y."/>
            <person name="Li Z."/>
            <person name="Wang Q."/>
            <person name="Van de Peer Y."/>
            <person name="Marchal K."/>
            <person name="Chen J."/>
        </authorList>
    </citation>
    <scope>NUCLEOTIDE SEQUENCE [LARGE SCALE GENOMIC DNA]</scope>
    <source>
        <tissue evidence="8">Leaf</tissue>
    </source>
</reference>